<evidence type="ECO:0000313" key="7">
    <source>
        <dbReference type="Proteomes" id="UP000085678"/>
    </source>
</evidence>
<dbReference type="InParanoid" id="A0A2R2MLK0"/>
<keyword evidence="7" id="KW-1185">Reference proteome</keyword>
<comment type="subcellular location">
    <subcellularLocation>
        <location evidence="1">Secreted</location>
    </subcellularLocation>
</comment>
<name>A0A2R2MLK0_LINAN</name>
<proteinExistence type="predicted"/>
<feature type="domain" description="EGF-like" evidence="6">
    <location>
        <begin position="289"/>
        <end position="326"/>
    </location>
</feature>
<dbReference type="OrthoDB" id="446173at2759"/>
<dbReference type="InterPro" id="IPR052065">
    <property type="entry name" value="Compl_asym_regulator"/>
</dbReference>
<dbReference type="InterPro" id="IPR036383">
    <property type="entry name" value="TSP1_rpt_sf"/>
</dbReference>
<dbReference type="KEGG" id="lak:106165301"/>
<dbReference type="FunFam" id="2.20.100.10:FF:000001">
    <property type="entry name" value="semaphorin-5A isoform X1"/>
    <property type="match status" value="4"/>
</dbReference>
<feature type="domain" description="EGF-like" evidence="6">
    <location>
        <begin position="170"/>
        <end position="207"/>
    </location>
</feature>
<evidence type="ECO:0000259" key="6">
    <source>
        <dbReference type="SMART" id="SM00181"/>
    </source>
</evidence>
<dbReference type="InterPro" id="IPR000884">
    <property type="entry name" value="TSP1_rpt"/>
</dbReference>
<dbReference type="PROSITE" id="PS50092">
    <property type="entry name" value="TSP1"/>
    <property type="match status" value="5"/>
</dbReference>
<accession>A0A2R2MLK0</accession>
<evidence type="ECO:0000256" key="5">
    <source>
        <dbReference type="ARBA" id="ARBA00023157"/>
    </source>
</evidence>
<dbReference type="InterPro" id="IPR000742">
    <property type="entry name" value="EGF"/>
</dbReference>
<dbReference type="PANTHER" id="PTHR22906">
    <property type="entry name" value="PROPERDIN"/>
    <property type="match status" value="1"/>
</dbReference>
<evidence type="ECO:0000256" key="3">
    <source>
        <dbReference type="ARBA" id="ARBA00022729"/>
    </source>
</evidence>
<feature type="domain" description="EGF-like" evidence="6">
    <location>
        <begin position="220"/>
        <end position="269"/>
    </location>
</feature>
<dbReference type="PANTHER" id="PTHR22906:SF43">
    <property type="entry name" value="PROPERDIN"/>
    <property type="match status" value="1"/>
</dbReference>
<dbReference type="SMART" id="SM00181">
    <property type="entry name" value="EGF"/>
    <property type="match status" value="5"/>
</dbReference>
<dbReference type="STRING" id="7574.A0A2R2MLK0"/>
<dbReference type="FunFam" id="2.20.100.10:FF:000007">
    <property type="entry name" value="Thrombospondin 1"/>
    <property type="match status" value="1"/>
</dbReference>
<organism evidence="7 8">
    <name type="scientific">Lingula anatina</name>
    <name type="common">Brachiopod</name>
    <name type="synonym">Lingula unguis</name>
    <dbReference type="NCBI Taxonomy" id="7574"/>
    <lineage>
        <taxon>Eukaryota</taxon>
        <taxon>Metazoa</taxon>
        <taxon>Spiralia</taxon>
        <taxon>Lophotrochozoa</taxon>
        <taxon>Brachiopoda</taxon>
        <taxon>Linguliformea</taxon>
        <taxon>Lingulata</taxon>
        <taxon>Lingulida</taxon>
        <taxon>Linguloidea</taxon>
        <taxon>Lingulidae</taxon>
        <taxon>Lingula</taxon>
    </lineage>
</organism>
<keyword evidence="5" id="KW-1015">Disulfide bond</keyword>
<keyword evidence="2" id="KW-0964">Secreted</keyword>
<dbReference type="SMART" id="SM00209">
    <property type="entry name" value="TSP1"/>
    <property type="match status" value="5"/>
</dbReference>
<feature type="domain" description="EGF-like" evidence="6">
    <location>
        <begin position="113"/>
        <end position="150"/>
    </location>
</feature>
<dbReference type="AlphaFoldDB" id="A0A2R2MLK0"/>
<evidence type="ECO:0000256" key="1">
    <source>
        <dbReference type="ARBA" id="ARBA00004613"/>
    </source>
</evidence>
<keyword evidence="4" id="KW-0677">Repeat</keyword>
<dbReference type="Pfam" id="PF00090">
    <property type="entry name" value="TSP_1"/>
    <property type="match status" value="5"/>
</dbReference>
<dbReference type="RefSeq" id="XP_023931080.1">
    <property type="nucleotide sequence ID" value="XM_024075312.1"/>
</dbReference>
<sequence length="347" mass="36247">MVKINDSTASVSITWTPTAAQLAQALVCYQAFGSNRCPGPFLCDKLTEGSPVDGGWCTYSDWTDCSVTCENGTQTRSRECTCPEPTYGGATCVGAETETQSCSGPPCPVDGGWCTYSDWTDCSVTCENGTKTHSRECKCPEPAYGGATCVGAETEKQSCSGPPCPVDGGWCTYSDWTDCSVTCGNGANTRSRECKCPEPAYGGATCVGAETETQSCSGPPCPGNDTPLSFSLSPYSDWSDCSVTCGNSTQTRSRECKCPEPAYGGATCVGAETETQYCSGPPCSVDGGWCTYSDWSDCSVTCGNGTQTRSRECKCPEPAYGGATCVGAETETQYCSGPPCPVILHSS</sequence>
<dbReference type="Proteomes" id="UP000085678">
    <property type="component" value="Unplaced"/>
</dbReference>
<dbReference type="SUPFAM" id="SSF82895">
    <property type="entry name" value="TSP-1 type 1 repeat"/>
    <property type="match status" value="5"/>
</dbReference>
<dbReference type="PRINTS" id="PR01705">
    <property type="entry name" value="TSP1REPEAT"/>
</dbReference>
<gene>
    <name evidence="8" type="primary">LOC106165301</name>
</gene>
<protein>
    <submittedName>
        <fullName evidence="8">Hemicentin-1-like</fullName>
    </submittedName>
</protein>
<feature type="domain" description="EGF-like" evidence="6">
    <location>
        <begin position="56"/>
        <end position="93"/>
    </location>
</feature>
<dbReference type="GeneID" id="106165301"/>
<keyword evidence="3" id="KW-0732">Signal</keyword>
<reference evidence="8" key="1">
    <citation type="submission" date="2025-08" db="UniProtKB">
        <authorList>
            <consortium name="RefSeq"/>
        </authorList>
    </citation>
    <scope>IDENTIFICATION</scope>
    <source>
        <tissue evidence="8">Gonads</tissue>
    </source>
</reference>
<evidence type="ECO:0000256" key="4">
    <source>
        <dbReference type="ARBA" id="ARBA00022737"/>
    </source>
</evidence>
<evidence type="ECO:0000313" key="8">
    <source>
        <dbReference type="RefSeq" id="XP_023931080.1"/>
    </source>
</evidence>
<evidence type="ECO:0000256" key="2">
    <source>
        <dbReference type="ARBA" id="ARBA00022525"/>
    </source>
</evidence>
<dbReference type="Gene3D" id="2.20.100.10">
    <property type="entry name" value="Thrombospondin type-1 (TSP1) repeat"/>
    <property type="match status" value="5"/>
</dbReference>